<protein>
    <submittedName>
        <fullName evidence="1">Uncharacterized protein</fullName>
    </submittedName>
</protein>
<dbReference type="EMBL" id="GU735351">
    <property type="protein sequence ID" value="ADE29291.1"/>
    <property type="molecule type" value="Genomic_DNA"/>
</dbReference>
<evidence type="ECO:0000313" key="1">
    <source>
        <dbReference type="EMBL" id="ADE29291.1"/>
    </source>
</evidence>
<sequence length="121" mass="13048">MPRDAVSPPERDVEAVTETLKGVREGQDVRLGIAVHVNGEDTGGTAIMQVHGVESDPPGFDRRVNLLHHDGIANRLWITGIGNDGLDAWEIVSAPYDPVRGILDSTDMAFHGWVVGAEVVE</sequence>
<proteinExistence type="predicted"/>
<accession>D5L2N2</accession>
<name>D5L2N2_9VIRU</name>
<reference evidence="1" key="1">
    <citation type="journal article" date="2010" name="Environ. Microbiol.">
        <title>The metavirome of a hypersaline environment.</title>
        <authorList>
            <person name="Santos F."/>
            <person name="Yarza P."/>
            <person name="Parro V."/>
            <person name="Briones C."/>
            <person name="Anton J."/>
        </authorList>
    </citation>
    <scope>NUCLEOTIDE SEQUENCE</scope>
</reference>
<organism evidence="1">
    <name type="scientific">uncultured virus</name>
    <dbReference type="NCBI Taxonomy" id="340016"/>
    <lineage>
        <taxon>Viruses</taxon>
        <taxon>environmental samples</taxon>
    </lineage>
</organism>